<dbReference type="EMBL" id="MT790998">
    <property type="protein sequence ID" value="QOV03135.1"/>
    <property type="molecule type" value="Genomic_DNA"/>
</dbReference>
<keyword evidence="9 10" id="KW-0238">DNA-binding</keyword>
<keyword evidence="5 10" id="KW-0235">DNA replication</keyword>
<sequence length="479" mass="54146">MAGRQREHPTVTPYLQETSPERPPSLPPKKKLRKNLQVPEQVPEQVHAPTLSPEVVPDSEEDEEVLYHGFSYPGVEVVQKGNGKRQIRRLEKTVIPRDLTPPEEEENNQSGSSKAVTMLITNPQVDPLVSAWEKGMELMNVLMEKYHVENDEKTAFKFLPEQNAVYRKICQTWLNEERRGLSLTFTTQKTFTELMGRFLAAYVETYAGVKHHNWDTTGCAVWAHGCTREEGVLRCFHGREMIQKEQVVEVDVGSENGQRALKEQPSKTKVVQNRWGRSVVQIKNDDARCCAEDVSCGNNMFSSKSCGLFFSEGLKAQIAFKQMQAFLQAEYPQMQRGQQRILIPLRCECLNKKDLVPQLGRQMCKVTPFALSGAEDLKTNEVTDKSALASILHPCVLVFQCANPVYRNSRGSAGPNCDFKISAPDDISALTLVSALQLVNDEFWKEKSKTPLPKLITRIQWSTVAIRNVASHRSRRCGD</sequence>
<feature type="binding site" evidence="10">
    <location>
        <position position="235"/>
    </location>
    <ligand>
        <name>Zn(2+)</name>
        <dbReference type="ChEBI" id="CHEBI:29105"/>
        <label>1</label>
    </ligand>
</feature>
<dbReference type="GO" id="GO:0045740">
    <property type="term" value="P:positive regulation of DNA replication"/>
    <property type="evidence" value="ECO:0007669"/>
    <property type="project" value="UniProtKB-UniRule"/>
</dbReference>
<evidence type="ECO:0000256" key="10">
    <source>
        <dbReference type="HAMAP-Rule" id="MF_04054"/>
    </source>
</evidence>
<dbReference type="GO" id="GO:0019028">
    <property type="term" value="C:viral capsid"/>
    <property type="evidence" value="ECO:0007669"/>
    <property type="project" value="UniProtKB-UniRule"/>
</dbReference>
<evidence type="ECO:0000256" key="2">
    <source>
        <dbReference type="ARBA" id="ARBA00022553"/>
    </source>
</evidence>
<dbReference type="GO" id="GO:0006260">
    <property type="term" value="P:DNA replication"/>
    <property type="evidence" value="ECO:0007669"/>
    <property type="project" value="UniProtKB-KW"/>
</dbReference>
<keyword evidence="4 10" id="KW-0945">Host-virus interaction</keyword>
<comment type="subunit">
    <text evidence="10">Homomultimerizes on viral ssDNA bound to pTP. Forms a initiation complex with viral polymerase, pTP and hosts NFIA and POU2F1/OCT1. Interacts with host SRCAP.</text>
</comment>
<dbReference type="InterPro" id="IPR036362">
    <property type="entry name" value="Adenovirus_DNA-bd_N_sf"/>
</dbReference>
<evidence type="ECO:0000256" key="7">
    <source>
        <dbReference type="ARBA" id="ARBA00022833"/>
    </source>
</evidence>
<dbReference type="Pfam" id="PF02236">
    <property type="entry name" value="Viral_DNA_bi"/>
    <property type="match status" value="1"/>
</dbReference>
<dbReference type="FunFam" id="1.10.269.10:FF:000001">
    <property type="entry name" value="DNA-binding protein"/>
    <property type="match status" value="1"/>
</dbReference>
<keyword evidence="1 10" id="KW-0244">Early protein</keyword>
<dbReference type="Pfam" id="PF03728">
    <property type="entry name" value="Viral_DNA_Zn_bi"/>
    <property type="match status" value="2"/>
</dbReference>
<evidence type="ECO:0000256" key="3">
    <source>
        <dbReference type="ARBA" id="ARBA00022562"/>
    </source>
</evidence>
<keyword evidence="3 10" id="KW-1048">Host nucleus</keyword>
<evidence type="ECO:0000313" key="14">
    <source>
        <dbReference type="EMBL" id="QOV03135.1"/>
    </source>
</evidence>
<feature type="binding site" evidence="10">
    <location>
        <position position="347"/>
    </location>
    <ligand>
        <name>Zn(2+)</name>
        <dbReference type="ChEBI" id="CHEBI:29105"/>
        <label>2</label>
    </ligand>
</feature>
<dbReference type="FunFam" id="3.90.148.10:FF:000003">
    <property type="match status" value="1"/>
</dbReference>
<dbReference type="InterPro" id="IPR036367">
    <property type="entry name" value="Ad_DBP_C_sf"/>
</dbReference>
<comment type="function">
    <text evidence="10">Plays a role in the elongation phase of viral strand displacement replication by unwinding the template in an ATP-independent fashion, employing its capacity to form multimers. Also enhances the rate of initiation. Released from template upon second strand synthesis. Assembles in complex with viral pTP, viral pol, host NFIA and host POU2F1/OCT1 on viral origin of replication. Covers the whole ssDNA genome during synthesis. The complementary strand synthesis induces its relese from DNA template. May inhibit cellular transcription mediated by the interaction between host SRCAP and CBP.</text>
</comment>
<keyword evidence="2 10" id="KW-0597">Phosphoprotein</keyword>
<feature type="binding site" evidence="10">
    <location>
        <position position="401"/>
    </location>
    <ligand>
        <name>Zn(2+)</name>
        <dbReference type="ChEBI" id="CHEBI:29105"/>
        <label>2</label>
    </ligand>
</feature>
<organismHost>
    <name type="scientific">Homo sapiens</name>
    <name type="common">Human</name>
    <dbReference type="NCBI Taxonomy" id="9606"/>
</organismHost>
<evidence type="ECO:0000256" key="4">
    <source>
        <dbReference type="ARBA" id="ARBA00022581"/>
    </source>
</evidence>
<evidence type="ECO:0000259" key="13">
    <source>
        <dbReference type="Pfam" id="PF03728"/>
    </source>
</evidence>
<accession>A0A7U3RXC4</accession>
<evidence type="ECO:0000256" key="6">
    <source>
        <dbReference type="ARBA" id="ARBA00022723"/>
    </source>
</evidence>
<keyword evidence="7 10" id="KW-0862">Zinc</keyword>
<evidence type="ECO:0000259" key="12">
    <source>
        <dbReference type="Pfam" id="PF02236"/>
    </source>
</evidence>
<reference evidence="14" key="1">
    <citation type="submission" date="2020-07" db="EMBL/GenBank/DDBJ databases">
        <title>Whole genomic analysis of two potential novel Human mastadenovirus species C recombinants in Brazil.</title>
        <authorList>
            <person name="Tahmasebi R."/>
            <person name="da-Costa A.C."/>
            <person name="Watanabe A.S.A."/>
            <person name="Tinker R."/>
            <person name="Milagres F.A.P."/>
            <person name="Sayao-Lobato M.C.A.B."/>
            <person name="Teles Md.A.R."/>
            <person name="Brustulin R."/>
            <person name="Chagas R.T."/>
            <person name="Alves Soares C.V.D."/>
            <person name="Villanova F."/>
            <person name="Deng X."/>
            <person name="Delwart E.L."/>
            <person name="Leal E.S."/>
            <person name="Luchs A."/>
            <person name="Sabino E.C."/>
        </authorList>
    </citation>
    <scope>NUCLEOTIDE SEQUENCE [LARGE SCALE GENOMIC DNA]</scope>
    <source>
        <strain evidence="14">120-Porto-Nacional</strain>
    </source>
</reference>
<name>A0A7U3RXC4_ADE41</name>
<dbReference type="SUPFAM" id="SSF47724">
    <property type="entry name" value="Domain of early E2A DNA-binding protein, ADDBP"/>
    <property type="match status" value="1"/>
</dbReference>
<evidence type="ECO:0000256" key="11">
    <source>
        <dbReference type="SAM" id="MobiDB-lite"/>
    </source>
</evidence>
<comment type="subcellular location">
    <subcellularLocation>
        <location evidence="10">Host nucleus</location>
    </subcellularLocation>
    <text evidence="10">Accumulates in infected cells.</text>
</comment>
<dbReference type="HAMAP" id="MF_04054">
    <property type="entry name" value="ADV_DNB2"/>
    <property type="match status" value="1"/>
</dbReference>
<feature type="modified residue" description="Phosphotyrosine; by host" evidence="10">
    <location>
        <position position="146"/>
    </location>
</feature>
<comment type="domain">
    <text evidence="10">The C-terminal arm bridges DBP molecules together, thereby creating a chain.</text>
</comment>
<feature type="domain" description="Adenovirus DNA-binding zinc-binding" evidence="13">
    <location>
        <begin position="345"/>
        <end position="435"/>
    </location>
</feature>
<dbReference type="SUPFAM" id="SSF57917">
    <property type="entry name" value="Zn-binding domains of ADDBP"/>
    <property type="match status" value="2"/>
</dbReference>
<dbReference type="InterPro" id="IPR037540">
    <property type="entry name" value="ADV_DNB2"/>
</dbReference>
<feature type="binding site" evidence="10">
    <location>
        <position position="417"/>
    </location>
    <ligand>
        <name>Zn(2+)</name>
        <dbReference type="ChEBI" id="CHEBI:29105"/>
        <label>2</label>
    </ligand>
</feature>
<dbReference type="InterPro" id="IPR036368">
    <property type="entry name" value="ADBP_zn-bd_sf"/>
</dbReference>
<dbReference type="GO" id="GO:0006351">
    <property type="term" value="P:DNA-templated transcription"/>
    <property type="evidence" value="ECO:0007669"/>
    <property type="project" value="UniProtKB-UniRule"/>
</dbReference>
<feature type="domain" description="Adenovirus DNA-binding all-alpha" evidence="12">
    <location>
        <begin position="136"/>
        <end position="210"/>
    </location>
</feature>
<feature type="domain" description="Adenovirus DNA-binding zinc-binding" evidence="13">
    <location>
        <begin position="233"/>
        <end position="334"/>
    </location>
</feature>
<proteinExistence type="inferred from homology"/>
<dbReference type="GO" id="GO:0039687">
    <property type="term" value="P:viral DNA strand displacement replication"/>
    <property type="evidence" value="ECO:0007669"/>
    <property type="project" value="UniProtKB-UniRule"/>
</dbReference>
<feature type="binding site" evidence="10">
    <location>
        <position position="349"/>
    </location>
    <ligand>
        <name>Zn(2+)</name>
        <dbReference type="ChEBI" id="CHEBI:29105"/>
        <label>2</label>
    </ligand>
</feature>
<dbReference type="GO" id="GO:0008270">
    <property type="term" value="F:zinc ion binding"/>
    <property type="evidence" value="ECO:0007669"/>
    <property type="project" value="UniProtKB-UniRule"/>
</dbReference>
<feature type="region of interest" description="C-terminal arm, DBP binding" evidence="10">
    <location>
        <begin position="464"/>
        <end position="479"/>
    </location>
</feature>
<dbReference type="Gene3D" id="1.10.269.10">
    <property type="entry name" value="Adenovirus DNA-binding, N-terminal domain"/>
    <property type="match status" value="1"/>
</dbReference>
<dbReference type="Proteomes" id="UP000593873">
    <property type="component" value="Segment"/>
</dbReference>
<dbReference type="GO" id="GO:0042025">
    <property type="term" value="C:host cell nucleus"/>
    <property type="evidence" value="ECO:0007669"/>
    <property type="project" value="UniProtKB-SubCell"/>
</dbReference>
<comment type="similarity">
    <text evidence="10">Belongs to the adenoviridae E2A DNA-binding protein family.</text>
</comment>
<evidence type="ECO:0000256" key="1">
    <source>
        <dbReference type="ARBA" id="ARBA00022518"/>
    </source>
</evidence>
<gene>
    <name evidence="10" type="primary">DBP</name>
</gene>
<feature type="region of interest" description="Flexible loop" evidence="10">
    <location>
        <begin position="248"/>
        <end position="282"/>
    </location>
</feature>
<feature type="binding site" evidence="10">
    <location>
        <position position="290"/>
    </location>
    <ligand>
        <name>Zn(2+)</name>
        <dbReference type="ChEBI" id="CHEBI:29105"/>
        <label>1</label>
    </ligand>
</feature>
<feature type="region of interest" description="Disordered" evidence="11">
    <location>
        <begin position="1"/>
        <end position="63"/>
    </location>
</feature>
<evidence type="ECO:0000256" key="8">
    <source>
        <dbReference type="ARBA" id="ARBA00023109"/>
    </source>
</evidence>
<keyword evidence="8 10" id="KW-1194">Viral DNA replication</keyword>
<evidence type="ECO:0000256" key="5">
    <source>
        <dbReference type="ARBA" id="ARBA00022705"/>
    </source>
</evidence>
<evidence type="ECO:0000256" key="9">
    <source>
        <dbReference type="ARBA" id="ARBA00023125"/>
    </source>
</evidence>
<dbReference type="InterPro" id="IPR005376">
    <property type="entry name" value="Adenovirus_DNA-bd_zn-bd"/>
</dbReference>
<feature type="binding site" evidence="10">
    <location>
        <position position="306"/>
    </location>
    <ligand>
        <name>Zn(2+)</name>
        <dbReference type="ChEBI" id="CHEBI:29105"/>
        <label>1</label>
    </ligand>
</feature>
<dbReference type="InterPro" id="IPR003176">
    <property type="entry name" value="Adenovirus_DNA-bd_a"/>
</dbReference>
<dbReference type="Gene3D" id="3.90.148.10">
    <property type="entry name" value="Adenovirus DNA-binding, C-terminal domain superfamily/Adenovirus DNA-binding, zinc binding domain"/>
    <property type="match status" value="1"/>
</dbReference>
<organism evidence="14">
    <name type="scientific">Human adenovirus F serotype 41</name>
    <name type="common">HAdV-41</name>
    <name type="synonym">Human adenovirus 41</name>
    <dbReference type="NCBI Taxonomy" id="10524"/>
    <lineage>
        <taxon>Viruses</taxon>
        <taxon>Varidnaviria</taxon>
        <taxon>Bamfordvirae</taxon>
        <taxon>Preplasmiviricota</taxon>
        <taxon>Polisuviricotina</taxon>
        <taxon>Pharingeaviricetes</taxon>
        <taxon>Rowavirales</taxon>
        <taxon>Adenoviridae</taxon>
        <taxon>Mastadenovirus</taxon>
        <taxon>Mastadenovirus faecale</taxon>
        <taxon>Human mastadenovirus F</taxon>
    </lineage>
</organism>
<protein>
    <recommendedName>
        <fullName evidence="10">DNA-binding protein</fullName>
        <shortName evidence="10">DBP</shortName>
    </recommendedName>
    <alternativeName>
        <fullName evidence="10">Early 2A protein</fullName>
    </alternativeName>
    <alternativeName>
        <fullName evidence="10">Early E2A DNA-binding protein</fullName>
    </alternativeName>
</protein>
<feature type="binding site" evidence="10">
    <location>
        <position position="237"/>
    </location>
    <ligand>
        <name>Zn(2+)</name>
        <dbReference type="ChEBI" id="CHEBI:29105"/>
        <label>1</label>
    </ligand>
</feature>
<dbReference type="GO" id="GO:0003677">
    <property type="term" value="F:DNA binding"/>
    <property type="evidence" value="ECO:0007669"/>
    <property type="project" value="UniProtKB-UniRule"/>
</dbReference>
<keyword evidence="6 10" id="KW-0479">Metal-binding</keyword>